<evidence type="ECO:0000256" key="5">
    <source>
        <dbReference type="ARBA" id="ARBA00022741"/>
    </source>
</evidence>
<reference evidence="10" key="1">
    <citation type="journal article" date="2019" name="Int. J. Syst. Evol. Microbiol.">
        <title>The Global Catalogue of Microorganisms (GCM) 10K type strain sequencing project: providing services to taxonomists for standard genome sequencing and annotation.</title>
        <authorList>
            <consortium name="The Broad Institute Genomics Platform"/>
            <consortium name="The Broad Institute Genome Sequencing Center for Infectious Disease"/>
            <person name="Wu L."/>
            <person name="Ma J."/>
        </authorList>
    </citation>
    <scope>NUCLEOTIDE SEQUENCE [LARGE SCALE GENOMIC DNA]</scope>
    <source>
        <strain evidence="10">CGMCC 4.7241</strain>
    </source>
</reference>
<dbReference type="GO" id="GO:0004340">
    <property type="term" value="F:glucokinase activity"/>
    <property type="evidence" value="ECO:0007669"/>
    <property type="project" value="UniProtKB-EC"/>
</dbReference>
<organism evidence="9 10">
    <name type="scientific">Tenggerimyces flavus</name>
    <dbReference type="NCBI Taxonomy" id="1708749"/>
    <lineage>
        <taxon>Bacteria</taxon>
        <taxon>Bacillati</taxon>
        <taxon>Actinomycetota</taxon>
        <taxon>Actinomycetes</taxon>
        <taxon>Propionibacteriales</taxon>
        <taxon>Nocardioidaceae</taxon>
        <taxon>Tenggerimyces</taxon>
    </lineage>
</organism>
<evidence type="ECO:0000313" key="9">
    <source>
        <dbReference type="EMBL" id="MFC3759757.1"/>
    </source>
</evidence>
<name>A0ABV7Y4K6_9ACTN</name>
<protein>
    <recommendedName>
        <fullName evidence="3">Glucokinase</fullName>
        <ecNumber evidence="2">2.7.1.2</ecNumber>
    </recommendedName>
    <alternativeName>
        <fullName evidence="8">Glucose kinase</fullName>
    </alternativeName>
</protein>
<keyword evidence="6" id="KW-0418">Kinase</keyword>
<dbReference type="RefSeq" id="WP_205120405.1">
    <property type="nucleotide sequence ID" value="NZ_JAFBCM010000001.1"/>
</dbReference>
<dbReference type="Pfam" id="PF00480">
    <property type="entry name" value="ROK"/>
    <property type="match status" value="1"/>
</dbReference>
<keyword evidence="7" id="KW-0067">ATP-binding</keyword>
<keyword evidence="10" id="KW-1185">Reference proteome</keyword>
<dbReference type="PROSITE" id="PS01125">
    <property type="entry name" value="ROK"/>
    <property type="match status" value="1"/>
</dbReference>
<dbReference type="CDD" id="cd24061">
    <property type="entry name" value="ASKHA_NBD_ROK_SgGLK-like"/>
    <property type="match status" value="1"/>
</dbReference>
<comment type="caution">
    <text evidence="9">The sequence shown here is derived from an EMBL/GenBank/DDBJ whole genome shotgun (WGS) entry which is preliminary data.</text>
</comment>
<evidence type="ECO:0000313" key="10">
    <source>
        <dbReference type="Proteomes" id="UP001595699"/>
    </source>
</evidence>
<proteinExistence type="inferred from homology"/>
<dbReference type="InterPro" id="IPR043129">
    <property type="entry name" value="ATPase_NBD"/>
</dbReference>
<dbReference type="PANTHER" id="PTHR18964">
    <property type="entry name" value="ROK (REPRESSOR, ORF, KINASE) FAMILY"/>
    <property type="match status" value="1"/>
</dbReference>
<dbReference type="EC" id="2.7.1.2" evidence="2"/>
<dbReference type="SUPFAM" id="SSF53067">
    <property type="entry name" value="Actin-like ATPase domain"/>
    <property type="match status" value="1"/>
</dbReference>
<dbReference type="Gene3D" id="3.30.420.40">
    <property type="match status" value="2"/>
</dbReference>
<accession>A0ABV7Y4K6</accession>
<evidence type="ECO:0000256" key="3">
    <source>
        <dbReference type="ARBA" id="ARBA00014701"/>
    </source>
</evidence>
<gene>
    <name evidence="9" type="ORF">ACFOUW_02840</name>
</gene>
<evidence type="ECO:0000256" key="1">
    <source>
        <dbReference type="ARBA" id="ARBA00006479"/>
    </source>
</evidence>
<dbReference type="InterPro" id="IPR000600">
    <property type="entry name" value="ROK"/>
</dbReference>
<dbReference type="InterPro" id="IPR004654">
    <property type="entry name" value="ROK_glcA"/>
</dbReference>
<evidence type="ECO:0000256" key="4">
    <source>
        <dbReference type="ARBA" id="ARBA00022679"/>
    </source>
</evidence>
<dbReference type="NCBIfam" id="TIGR00744">
    <property type="entry name" value="ROK_glcA_fam"/>
    <property type="match status" value="1"/>
</dbReference>
<keyword evidence="4 9" id="KW-0808">Transferase</keyword>
<sequence>MTRTIGVDVGGTKIAAGVVEADGTIVDEARRDSPATSQPAIVEAIVDIIDELGKRNEVEAAGVGAAGFIDAARSTVLFAPNLAWRDAPLKRDVEAKVSMPVVVENDANAAAWGEFTFGAGADVADMIFLTIGTGLGGGLVLDDELYRGAYGIGGEVGHLRVVPDGHLCGCGNKGCWEQYASGSALVREAREFARSGSPQASRLLELAGGRYQDIDGPMVTKAASEGDGAAIELLDDLGRWLGEGIATLAAVLDPAVVVIGGGVSAAGDLLIEPARRAFARNLTGRGHRPQLEMRLATLGTEAGIIGAADLARRR</sequence>
<keyword evidence="5" id="KW-0547">Nucleotide-binding</keyword>
<dbReference type="Proteomes" id="UP001595699">
    <property type="component" value="Unassembled WGS sequence"/>
</dbReference>
<evidence type="ECO:0000256" key="8">
    <source>
        <dbReference type="ARBA" id="ARBA00032386"/>
    </source>
</evidence>
<evidence type="ECO:0000256" key="7">
    <source>
        <dbReference type="ARBA" id="ARBA00022840"/>
    </source>
</evidence>
<evidence type="ECO:0000256" key="6">
    <source>
        <dbReference type="ARBA" id="ARBA00022777"/>
    </source>
</evidence>
<dbReference type="PANTHER" id="PTHR18964:SF173">
    <property type="entry name" value="GLUCOKINASE"/>
    <property type="match status" value="1"/>
</dbReference>
<comment type="similarity">
    <text evidence="1">Belongs to the ROK (NagC/XylR) family.</text>
</comment>
<evidence type="ECO:0000256" key="2">
    <source>
        <dbReference type="ARBA" id="ARBA00012323"/>
    </source>
</evidence>
<dbReference type="EMBL" id="JBHRZH010000004">
    <property type="protein sequence ID" value="MFC3759757.1"/>
    <property type="molecule type" value="Genomic_DNA"/>
</dbReference>
<dbReference type="InterPro" id="IPR049874">
    <property type="entry name" value="ROK_cs"/>
</dbReference>